<dbReference type="OrthoDB" id="3694469at2"/>
<gene>
    <name evidence="4" type="ORF">FKR81_15390</name>
</gene>
<keyword evidence="2" id="KW-0472">Membrane</keyword>
<evidence type="ECO:0000313" key="5">
    <source>
        <dbReference type="Proteomes" id="UP000316639"/>
    </source>
</evidence>
<dbReference type="EMBL" id="VOBR01000008">
    <property type="protein sequence ID" value="TWP51574.1"/>
    <property type="molecule type" value="Genomic_DNA"/>
</dbReference>
<accession>A0A563EWR9</accession>
<evidence type="ECO:0000256" key="1">
    <source>
        <dbReference type="SAM" id="MobiDB-lite"/>
    </source>
</evidence>
<keyword evidence="3" id="KW-0732">Signal</keyword>
<dbReference type="SUPFAM" id="SSF117074">
    <property type="entry name" value="Hypothetical protein PA1324"/>
    <property type="match status" value="2"/>
</dbReference>
<proteinExistence type="predicted"/>
<feature type="chain" id="PRO_5022056992" description="Alpha-amylase" evidence="3">
    <location>
        <begin position="17"/>
        <end position="1017"/>
    </location>
</feature>
<comment type="caution">
    <text evidence="4">The sequence shown here is derived from an EMBL/GenBank/DDBJ whole genome shotgun (WGS) entry which is preliminary data.</text>
</comment>
<dbReference type="InterPro" id="IPR013783">
    <property type="entry name" value="Ig-like_fold"/>
</dbReference>
<keyword evidence="5" id="KW-1185">Reference proteome</keyword>
<dbReference type="GO" id="GO:0005975">
    <property type="term" value="P:carbohydrate metabolic process"/>
    <property type="evidence" value="ECO:0007669"/>
    <property type="project" value="UniProtKB-ARBA"/>
</dbReference>
<feature type="compositionally biased region" description="Basic and acidic residues" evidence="1">
    <location>
        <begin position="80"/>
        <end position="93"/>
    </location>
</feature>
<dbReference type="RefSeq" id="WP_146352427.1">
    <property type="nucleotide sequence ID" value="NZ_VOBR01000008.1"/>
</dbReference>
<dbReference type="Proteomes" id="UP000316639">
    <property type="component" value="Unassembled WGS sequence"/>
</dbReference>
<evidence type="ECO:0000256" key="3">
    <source>
        <dbReference type="SAM" id="SignalP"/>
    </source>
</evidence>
<protein>
    <recommendedName>
        <fullName evidence="6">Alpha-amylase</fullName>
    </recommendedName>
</protein>
<dbReference type="Gene3D" id="2.60.40.10">
    <property type="entry name" value="Immunoglobulins"/>
    <property type="match status" value="4"/>
</dbReference>
<evidence type="ECO:0000313" key="4">
    <source>
        <dbReference type="EMBL" id="TWP51574.1"/>
    </source>
</evidence>
<sequence>MTTAAALLFGAAPASAQETEPPTVPTETTAPPSTTPPVETPPSSETPTQPTQPSEPSQPTQPSTPTEPSKPSETPATPEKPAEQPKLEQEQKKADLKVTAAFDKAEYEAGVDFGITVTVANVGAVPAQDIRFATETNTIWLRTGHEQLGSRPTLGPGEQKTIKLTAAAKSSSNSVVDLSARAYLDGIADPTPNNNESRASARVIQRTGTVSGVLYADRNGNGKADAGEGVANTYISGEGGSPRGYLSARTDENGRFASYPVNAGKYALRLDTPKLTPKPGVVVVEEGKNTSVELAVIETTMDSLKPVVELDRNIYGKDDPISVKVTLTNTGKAPLTGVVALCDTGGPDYYLRGDGPGWAPLNPDGPGLSIAAGETKVVTVTDVVPEAAYLQGQLGVACNFGNNGRNPFGTVGASDWAVVEGAFGIVQGKVVNQDDGSAVASARIIGLDPVTRRPVPGAATNADATGEWRMYGVRKGDLVLTAAGPWKLADGSTGLPVKVIGGGEVTADLVVVPGPVVPDPTVHKPDLALTAVFDKPSYDVYDQIQLKVKIANIGTGFPSWSGYLQVDHLDNRLDFDDSQLAPLRGMTQGLWPGESREATLVGTVSPYSPKDTVAFKANISTGDDSNPANNSVDVSSKVTYGVGDAVVTVYGDRNDNGAQDAGEELAGRKISVFGGRPYKSVEGSTDAAGKVAFRGLSAGGYEVSQDIAHDDEWVPESSQYVRTTVNNGVETQVAVRMVRPLSHTVEASLQFGKSSYRPGEQVSLFVTVQNNGDKPVQVKAACYGEVPAYYLTNDNVRWGKWIFDGEGYEVEPHRTVSLYVEQPMPAVAPDHGLVGVACSFGTDPMAWGNPRADAKAKVPGATWTTSGSVLTSGAEEKGVGGTKVVLLDPDTNKPVARTTTDAQGAFTFPDLPVGHYTPVVVGPWKVVSHRQGPLFGVVKGDPNPVNVYVEPGPNVADPDTGDLVVVPPPHGGNPPLGKVKGGGLATTGVSVVGLTAFGLLLVMAGAALRGRRRPVIA</sequence>
<feature type="transmembrane region" description="Helical" evidence="2">
    <location>
        <begin position="984"/>
        <end position="1008"/>
    </location>
</feature>
<feature type="compositionally biased region" description="Low complexity" evidence="1">
    <location>
        <begin position="1"/>
        <end position="32"/>
    </location>
</feature>
<keyword evidence="2" id="KW-0812">Transmembrane</keyword>
<evidence type="ECO:0000256" key="2">
    <source>
        <dbReference type="SAM" id="Phobius"/>
    </source>
</evidence>
<feature type="signal peptide" evidence="3">
    <location>
        <begin position="1"/>
        <end position="16"/>
    </location>
</feature>
<feature type="compositionally biased region" description="Low complexity" evidence="1">
    <location>
        <begin position="41"/>
        <end position="79"/>
    </location>
</feature>
<dbReference type="AlphaFoldDB" id="A0A563EWR9"/>
<evidence type="ECO:0008006" key="6">
    <source>
        <dbReference type="Google" id="ProtNLM"/>
    </source>
</evidence>
<name>A0A563EWR9_9PSEU</name>
<organism evidence="4 5">
    <name type="scientific">Lentzea tibetensis</name>
    <dbReference type="NCBI Taxonomy" id="2591470"/>
    <lineage>
        <taxon>Bacteria</taxon>
        <taxon>Bacillati</taxon>
        <taxon>Actinomycetota</taxon>
        <taxon>Actinomycetes</taxon>
        <taxon>Pseudonocardiales</taxon>
        <taxon>Pseudonocardiaceae</taxon>
        <taxon>Lentzea</taxon>
    </lineage>
</organism>
<keyword evidence="2" id="KW-1133">Transmembrane helix</keyword>
<dbReference type="SUPFAM" id="SSF49478">
    <property type="entry name" value="Cna protein B-type domain"/>
    <property type="match status" value="1"/>
</dbReference>
<reference evidence="4 5" key="1">
    <citation type="submission" date="2019-07" db="EMBL/GenBank/DDBJ databases">
        <title>Lentzea xizangensis sp. nov., isolated from Qinghai-Tibetan Plateau Soils.</title>
        <authorList>
            <person name="Huang J."/>
        </authorList>
    </citation>
    <scope>NUCLEOTIDE SEQUENCE [LARGE SCALE GENOMIC DNA]</scope>
    <source>
        <strain evidence="4 5">FXJ1.1311</strain>
    </source>
</reference>
<feature type="region of interest" description="Disordered" evidence="1">
    <location>
        <begin position="1"/>
        <end position="93"/>
    </location>
</feature>